<organism evidence="7 8">
    <name type="scientific">Macrophomina phaseolina</name>
    <dbReference type="NCBI Taxonomy" id="35725"/>
    <lineage>
        <taxon>Eukaryota</taxon>
        <taxon>Fungi</taxon>
        <taxon>Dikarya</taxon>
        <taxon>Ascomycota</taxon>
        <taxon>Pezizomycotina</taxon>
        <taxon>Dothideomycetes</taxon>
        <taxon>Dothideomycetes incertae sedis</taxon>
        <taxon>Botryosphaeriales</taxon>
        <taxon>Botryosphaeriaceae</taxon>
        <taxon>Macrophomina</taxon>
    </lineage>
</organism>
<comment type="similarity">
    <text evidence="1 5">Belongs to the glycosyl hydrolase 5 (cellulase A) family.</text>
</comment>
<dbReference type="InterPro" id="IPR001547">
    <property type="entry name" value="Glyco_hydro_5"/>
</dbReference>
<dbReference type="PANTHER" id="PTHR31297">
    <property type="entry name" value="GLUCAN ENDO-1,6-BETA-GLUCOSIDASE B"/>
    <property type="match status" value="1"/>
</dbReference>
<dbReference type="PANTHER" id="PTHR31297:SF8">
    <property type="entry name" value="GLYCOSIDE HYDROLASE FAMILY 5 DOMAIN-CONTAINING PROTEIN"/>
    <property type="match status" value="1"/>
</dbReference>
<dbReference type="InterPro" id="IPR050386">
    <property type="entry name" value="Glycosyl_hydrolase_5"/>
</dbReference>
<name>A0ABQ8GD62_9PEZI</name>
<keyword evidence="4" id="KW-0961">Cell wall biogenesis/degradation</keyword>
<evidence type="ECO:0000256" key="1">
    <source>
        <dbReference type="ARBA" id="ARBA00005641"/>
    </source>
</evidence>
<dbReference type="EMBL" id="JAGTJR010000011">
    <property type="protein sequence ID" value="KAH7052290.1"/>
    <property type="molecule type" value="Genomic_DNA"/>
</dbReference>
<accession>A0ABQ8GD62</accession>
<feature type="domain" description="Glycoside hydrolase family 5" evidence="6">
    <location>
        <begin position="199"/>
        <end position="415"/>
    </location>
</feature>
<dbReference type="Proteomes" id="UP000774617">
    <property type="component" value="Unassembled WGS sequence"/>
</dbReference>
<keyword evidence="3 5" id="KW-0326">Glycosidase</keyword>
<comment type="caution">
    <text evidence="7">The sequence shown here is derived from an EMBL/GenBank/DDBJ whole genome shotgun (WGS) entry which is preliminary data.</text>
</comment>
<sequence length="516" mass="57982">MHPTDPCPGCPYAVAVSDVQNDACRPSIPRCRVPQNSGLNPPAGFFLFTIPPTAVSLPFLPPAHSEALSVRRSYLLRALAFLVRHVVTILRFRVAGYDRRFWRSYVCSLCPRAAAVSTLTFYLSEKRKVSFNWGGEKVCGLNIGGWLVLEPWITPSIFEQFDASQGIVDEFTLNEKLGRDKALEVLKPHWDSWVGFEDFQRIADAGFNLVRIPVGFWAYDTFGSAYSQGAAPYIDAAIDWARGTGLKVLIDLHGAPGSQNGYDNSGQRMETPQWLQGDTVNQTLSVIQQIADKYAKTEYQDVIAGIQLLNEPAGYELDVNAIKQFDRDGYAKVRSVSDTTVVIHDAFQNPSSYNGWMTPSDNNVQNVVLDHHEYQVFDNGMIKWSAAEHRQGVCNNRARWEGSDKWTIVGEWTGAMTDCAKWLNGYGRGARYDNTFEGAGYVGDCGFASDLDSWDQQRKDDTRWYIETQMSAFEKIDGWIFWNFKTEQAPEWDWGKLSAAGVFPNPVTDRKFSAVC</sequence>
<evidence type="ECO:0000313" key="8">
    <source>
        <dbReference type="Proteomes" id="UP000774617"/>
    </source>
</evidence>
<keyword evidence="8" id="KW-1185">Reference proteome</keyword>
<dbReference type="Gene3D" id="3.20.20.80">
    <property type="entry name" value="Glycosidases"/>
    <property type="match status" value="1"/>
</dbReference>
<proteinExistence type="inferred from homology"/>
<gene>
    <name evidence="7" type="ORF">B0J12DRAFT_661173</name>
</gene>
<evidence type="ECO:0000259" key="6">
    <source>
        <dbReference type="Pfam" id="PF00150"/>
    </source>
</evidence>
<evidence type="ECO:0000256" key="3">
    <source>
        <dbReference type="ARBA" id="ARBA00023295"/>
    </source>
</evidence>
<evidence type="ECO:0000256" key="5">
    <source>
        <dbReference type="RuleBase" id="RU361153"/>
    </source>
</evidence>
<dbReference type="InterPro" id="IPR017853">
    <property type="entry name" value="GH"/>
</dbReference>
<dbReference type="Pfam" id="PF00150">
    <property type="entry name" value="Cellulase"/>
    <property type="match status" value="1"/>
</dbReference>
<dbReference type="SUPFAM" id="SSF51445">
    <property type="entry name" value="(Trans)glycosidases"/>
    <property type="match status" value="1"/>
</dbReference>
<reference evidence="7 8" key="1">
    <citation type="journal article" date="2021" name="Nat. Commun.">
        <title>Genetic determinants of endophytism in the Arabidopsis root mycobiome.</title>
        <authorList>
            <person name="Mesny F."/>
            <person name="Miyauchi S."/>
            <person name="Thiergart T."/>
            <person name="Pickel B."/>
            <person name="Atanasova L."/>
            <person name="Karlsson M."/>
            <person name="Huettel B."/>
            <person name="Barry K.W."/>
            <person name="Haridas S."/>
            <person name="Chen C."/>
            <person name="Bauer D."/>
            <person name="Andreopoulos W."/>
            <person name="Pangilinan J."/>
            <person name="LaButti K."/>
            <person name="Riley R."/>
            <person name="Lipzen A."/>
            <person name="Clum A."/>
            <person name="Drula E."/>
            <person name="Henrissat B."/>
            <person name="Kohler A."/>
            <person name="Grigoriev I.V."/>
            <person name="Martin F.M."/>
            <person name="Hacquard S."/>
        </authorList>
    </citation>
    <scope>NUCLEOTIDE SEQUENCE [LARGE SCALE GENOMIC DNA]</scope>
    <source>
        <strain evidence="7 8">MPI-SDFR-AT-0080</strain>
    </source>
</reference>
<protein>
    <submittedName>
        <fullName evidence="7">Glycoside hydrolase superfamily</fullName>
    </submittedName>
</protein>
<keyword evidence="2 5" id="KW-0378">Hydrolase</keyword>
<dbReference type="GO" id="GO:0016787">
    <property type="term" value="F:hydrolase activity"/>
    <property type="evidence" value="ECO:0007669"/>
    <property type="project" value="UniProtKB-KW"/>
</dbReference>
<evidence type="ECO:0000256" key="2">
    <source>
        <dbReference type="ARBA" id="ARBA00022801"/>
    </source>
</evidence>
<evidence type="ECO:0000256" key="4">
    <source>
        <dbReference type="ARBA" id="ARBA00023316"/>
    </source>
</evidence>
<evidence type="ECO:0000313" key="7">
    <source>
        <dbReference type="EMBL" id="KAH7052290.1"/>
    </source>
</evidence>